<comment type="caution">
    <text evidence="2">The sequence shown here is derived from an EMBL/GenBank/DDBJ whole genome shotgun (WGS) entry which is preliminary data.</text>
</comment>
<name>A0AAD1Y6H9_EUPCR</name>
<accession>A0AAD1Y6H9</accession>
<evidence type="ECO:0000313" key="3">
    <source>
        <dbReference type="Proteomes" id="UP001295684"/>
    </source>
</evidence>
<feature type="region of interest" description="Disordered" evidence="1">
    <location>
        <begin position="482"/>
        <end position="502"/>
    </location>
</feature>
<keyword evidence="3" id="KW-1185">Reference proteome</keyword>
<dbReference type="Proteomes" id="UP001295684">
    <property type="component" value="Unassembled WGS sequence"/>
</dbReference>
<proteinExistence type="predicted"/>
<evidence type="ECO:0000256" key="1">
    <source>
        <dbReference type="SAM" id="MobiDB-lite"/>
    </source>
</evidence>
<protein>
    <submittedName>
        <fullName evidence="2">Uncharacterized protein</fullName>
    </submittedName>
</protein>
<evidence type="ECO:0000313" key="2">
    <source>
        <dbReference type="EMBL" id="CAI2385695.1"/>
    </source>
</evidence>
<feature type="compositionally biased region" description="Basic residues" evidence="1">
    <location>
        <begin position="482"/>
        <end position="501"/>
    </location>
</feature>
<gene>
    <name evidence="2" type="ORF">ECRASSUSDP1_LOCUS27277</name>
</gene>
<reference evidence="2" key="1">
    <citation type="submission" date="2023-07" db="EMBL/GenBank/DDBJ databases">
        <authorList>
            <consortium name="AG Swart"/>
            <person name="Singh M."/>
            <person name="Singh A."/>
            <person name="Seah K."/>
            <person name="Emmerich C."/>
        </authorList>
    </citation>
    <scope>NUCLEOTIDE SEQUENCE</scope>
    <source>
        <strain evidence="2">DP1</strain>
    </source>
</reference>
<dbReference type="AlphaFoldDB" id="A0AAD1Y6H9"/>
<organism evidence="2 3">
    <name type="scientific">Euplotes crassus</name>
    <dbReference type="NCBI Taxonomy" id="5936"/>
    <lineage>
        <taxon>Eukaryota</taxon>
        <taxon>Sar</taxon>
        <taxon>Alveolata</taxon>
        <taxon>Ciliophora</taxon>
        <taxon>Intramacronucleata</taxon>
        <taxon>Spirotrichea</taxon>
        <taxon>Hypotrichia</taxon>
        <taxon>Euplotida</taxon>
        <taxon>Euplotidae</taxon>
        <taxon>Moneuplotes</taxon>
    </lineage>
</organism>
<sequence length="725" mass="84956">MSWSLTKYYNIFYQGVRPKITVGSCSAPQDDHKKVVADNLLVCRCSVCCIKKSNINAKEKKKILEELNKIKDYIDKNTEKKEFHWLAQHLTSPNNTLKGCEINIPEYVFFNNGKPEFVLKKDKDGFLNVITQEDKLQFYKIRRTLHNVIRARKRGLTVEELGENSKLDILSKDPSFEVDHKMANLNLDSSPKKSSSKMSEFGFSPKSILKASSEPPELNKDSAIIRFLDGKTKIVGDVELAEKFSQSSNINYWKTVRSINTLVKSKIGIGTPIFINYIIPYEKLGSEINYDFREFDDEIDYKKHPNYGLPLDKYCLKQCLKICYYLQKIFLYEIIKMDCAFAMGENEVCLYYVSDIHIREMKEAQPFWMKEKSESKYLDTYHHIEGENRDFIDMYYQKEPQDLYPKNGKEVTPYEALKAVMYKEFEVIKESNGIDDIVNYPFFCQEDEKDNDEALKELRPGRKHKVMRDFLVKNKDFRRFKKRGKTAHNRRKKSNCKKVPQKKAQNQLLQINSFQNCSNIYEQMISDQNSIRCSNRSIYNPEYLKKIHSNYQKKRVGPFELRKLSALLKKQQHHTTADFKKELLSQSSARSLERRLVNTSNRSIGRSRRIHQEASSYSRFLHNFTDLSSQRGKDQQTTNNLKILVGKMSAPRSGPSRNRVHRLRETDNIRTRHDSTQGCQEKYINITEFRSDFHKKMFKSKQVSIKEARAGKILTTHSSADYTYI</sequence>
<dbReference type="EMBL" id="CAMPGE010028142">
    <property type="protein sequence ID" value="CAI2385695.1"/>
    <property type="molecule type" value="Genomic_DNA"/>
</dbReference>